<dbReference type="EMBL" id="JAWDJX010000001">
    <property type="protein sequence ID" value="KAK3059029.1"/>
    <property type="molecule type" value="Genomic_DNA"/>
</dbReference>
<proteinExistence type="predicted"/>
<protein>
    <submittedName>
        <fullName evidence="1">Uncharacterized protein</fullName>
    </submittedName>
</protein>
<name>A0AAJ0GJY1_9PEZI</name>
<organism evidence="1 2">
    <name type="scientific">Extremus antarcticus</name>
    <dbReference type="NCBI Taxonomy" id="702011"/>
    <lineage>
        <taxon>Eukaryota</taxon>
        <taxon>Fungi</taxon>
        <taxon>Dikarya</taxon>
        <taxon>Ascomycota</taxon>
        <taxon>Pezizomycotina</taxon>
        <taxon>Dothideomycetes</taxon>
        <taxon>Dothideomycetidae</taxon>
        <taxon>Mycosphaerellales</taxon>
        <taxon>Extremaceae</taxon>
        <taxon>Extremus</taxon>
    </lineage>
</organism>
<evidence type="ECO:0000313" key="2">
    <source>
        <dbReference type="Proteomes" id="UP001271007"/>
    </source>
</evidence>
<keyword evidence="2" id="KW-1185">Reference proteome</keyword>
<accession>A0AAJ0GJY1</accession>
<sequence>MKWGVDEAQGAATSMEDGAFLGRVLQEVTRMPRAWIKQQASFTMGALYMAPSPMDQYRNKASTASVEKSVGQQELLNLPSRTKNVSSPDLNELSWNLWGAPEMVRSIFSYDAEGDADHAVLSYLAEKTRWDRNTGMSEGVERKWTGWFLPEEHVGRITRAKGAKL</sequence>
<dbReference type="AlphaFoldDB" id="A0AAJ0GJY1"/>
<gene>
    <name evidence="1" type="ORF">LTR09_000595</name>
</gene>
<evidence type="ECO:0000313" key="1">
    <source>
        <dbReference type="EMBL" id="KAK3059029.1"/>
    </source>
</evidence>
<reference evidence="1" key="1">
    <citation type="submission" date="2023-04" db="EMBL/GenBank/DDBJ databases">
        <title>Black Yeasts Isolated from many extreme environments.</title>
        <authorList>
            <person name="Coleine C."/>
            <person name="Stajich J.E."/>
            <person name="Selbmann L."/>
        </authorList>
    </citation>
    <scope>NUCLEOTIDE SEQUENCE</scope>
    <source>
        <strain evidence="1">CCFEE 5312</strain>
    </source>
</reference>
<dbReference type="Proteomes" id="UP001271007">
    <property type="component" value="Unassembled WGS sequence"/>
</dbReference>
<comment type="caution">
    <text evidence="1">The sequence shown here is derived from an EMBL/GenBank/DDBJ whole genome shotgun (WGS) entry which is preliminary data.</text>
</comment>